<keyword evidence="15" id="KW-0539">Nucleus</keyword>
<dbReference type="GO" id="GO:0070461">
    <property type="term" value="C:SAGA-type complex"/>
    <property type="evidence" value="ECO:0007669"/>
    <property type="project" value="UniProtKB-ARBA"/>
</dbReference>
<dbReference type="GO" id="GO:0005783">
    <property type="term" value="C:endoplasmic reticulum"/>
    <property type="evidence" value="ECO:0007669"/>
    <property type="project" value="UniProtKB-SubCell"/>
</dbReference>
<comment type="similarity">
    <text evidence="16">Belongs to the TRAPP small subunits family. BET5 subfamily.</text>
</comment>
<feature type="region of interest" description="Disordered" evidence="18">
    <location>
        <begin position="37"/>
        <end position="86"/>
    </location>
</feature>
<accession>A0A0F7SN06</accession>
<dbReference type="GO" id="GO:0030008">
    <property type="term" value="C:TRAPP complex"/>
    <property type="evidence" value="ECO:0007669"/>
    <property type="project" value="InterPro"/>
</dbReference>
<evidence type="ECO:0000256" key="15">
    <source>
        <dbReference type="ARBA" id="ARBA00023242"/>
    </source>
</evidence>
<dbReference type="PANTHER" id="PTHR23249">
    <property type="entry name" value="TRAFFICKING PROTEIN PARTICLE COMPLEX SUBUNIT"/>
    <property type="match status" value="1"/>
</dbReference>
<feature type="compositionally biased region" description="Acidic residues" evidence="18">
    <location>
        <begin position="427"/>
        <end position="443"/>
    </location>
</feature>
<keyword evidence="13 17" id="KW-0010">Activator</keyword>
<sequence>MIYSLYIYDRHCDIVYYQSWHRQTPFQRASPGSLLPEVSPHVSLSPSDGQINSASAPKKAVHTPSSNFAAAGSPAQDAGKSGAVGSGKGGLPFDEEAKLVYGVVLSLRNMVKKLTGSPQSNFQHYATTSYALHLFEPPTGLKFILLTSPSVDSTSARTALRTMWGPSGAYGQWVSPNPEKGETDGGEGGREKRKGLDSDCKQTGSHAPPISTSVNRSSTNSPAPNSRASTPAPSAAFPSSVSKDFNNPTTDPSSGNVFYNCINCNRPTVSNRYAPHLSKCLGLGQNRRATTGRAATAQRAINGGDQVGGSDAEQKNRFLSDSRYKKVSTISKPPKPKKTKAAAKTPVPASAMPASYSTKTLPGQQPYTAPSNLSYGNTGYPNTLSDAGFEEDDDDDSDPGGSVVSRIGNEVNGDGEEDDIPLNFDGDYMDVDGDMVDTDSSDD</sequence>
<evidence type="ECO:0000256" key="3">
    <source>
        <dbReference type="ARBA" id="ARBA00004240"/>
    </source>
</evidence>
<dbReference type="SUPFAM" id="SSF64356">
    <property type="entry name" value="SNARE-like"/>
    <property type="match status" value="1"/>
</dbReference>
<feature type="compositionally biased region" description="Polar residues" evidence="18">
    <location>
        <begin position="201"/>
        <end position="220"/>
    </location>
</feature>
<feature type="compositionally biased region" description="Low complexity" evidence="18">
    <location>
        <begin position="221"/>
        <end position="242"/>
    </location>
</feature>
<evidence type="ECO:0000256" key="6">
    <source>
        <dbReference type="ARBA" id="ARBA00022771"/>
    </source>
</evidence>
<evidence type="ECO:0000256" key="4">
    <source>
        <dbReference type="ARBA" id="ARBA00022448"/>
    </source>
</evidence>
<protein>
    <recommendedName>
        <fullName evidence="17">SAGA-associated factor 11</fullName>
    </recommendedName>
</protein>
<keyword evidence="7" id="KW-0256">Endoplasmic reticulum</keyword>
<keyword evidence="8" id="KW-0862">Zinc</keyword>
<feature type="compositionally biased region" description="Acidic residues" evidence="18">
    <location>
        <begin position="388"/>
        <end position="398"/>
    </location>
</feature>
<dbReference type="GO" id="GO:0006888">
    <property type="term" value="P:endoplasmic reticulum to Golgi vesicle-mediated transport"/>
    <property type="evidence" value="ECO:0007669"/>
    <property type="project" value="TreeGrafter"/>
</dbReference>
<dbReference type="GO" id="GO:0008270">
    <property type="term" value="F:zinc ion binding"/>
    <property type="evidence" value="ECO:0007669"/>
    <property type="project" value="UniProtKB-KW"/>
</dbReference>
<comment type="similarity">
    <text evidence="17">Belongs to the SGF11 family.</text>
</comment>
<keyword evidence="5" id="KW-0479">Metal-binding</keyword>
<dbReference type="GO" id="GO:0005634">
    <property type="term" value="C:nucleus"/>
    <property type="evidence" value="ECO:0007669"/>
    <property type="project" value="UniProtKB-SubCell"/>
</dbReference>
<dbReference type="Gene3D" id="3.30.450.70">
    <property type="match status" value="1"/>
</dbReference>
<evidence type="ECO:0000256" key="14">
    <source>
        <dbReference type="ARBA" id="ARBA00023163"/>
    </source>
</evidence>
<evidence type="ECO:0000256" key="8">
    <source>
        <dbReference type="ARBA" id="ARBA00022833"/>
    </source>
</evidence>
<keyword evidence="9" id="KW-0156">Chromatin regulator</keyword>
<evidence type="ECO:0000313" key="19">
    <source>
        <dbReference type="EMBL" id="CED82049.1"/>
    </source>
</evidence>
<evidence type="ECO:0000256" key="13">
    <source>
        <dbReference type="ARBA" id="ARBA00023159"/>
    </source>
</evidence>
<keyword evidence="4" id="KW-0813">Transport</keyword>
<evidence type="ECO:0000256" key="12">
    <source>
        <dbReference type="ARBA" id="ARBA00023034"/>
    </source>
</evidence>
<keyword evidence="12" id="KW-0333">Golgi apparatus</keyword>
<feature type="region of interest" description="Disordered" evidence="18">
    <location>
        <begin position="167"/>
        <end position="248"/>
    </location>
</feature>
<dbReference type="GO" id="GO:0005794">
    <property type="term" value="C:Golgi apparatus"/>
    <property type="evidence" value="ECO:0007669"/>
    <property type="project" value="UniProtKB-SubCell"/>
</dbReference>
<dbReference type="Pfam" id="PF04099">
    <property type="entry name" value="Sybindin"/>
    <property type="match status" value="1"/>
</dbReference>
<reference evidence="19" key="1">
    <citation type="submission" date="2014-08" db="EMBL/GenBank/DDBJ databases">
        <authorList>
            <person name="Sharma Rahul"/>
            <person name="Thines Marco"/>
        </authorList>
    </citation>
    <scope>NUCLEOTIDE SEQUENCE</scope>
</reference>
<proteinExistence type="inferred from homology"/>
<name>A0A0F7SN06_PHARH</name>
<dbReference type="AlphaFoldDB" id="A0A0F7SN06"/>
<feature type="compositionally biased region" description="Polar residues" evidence="18">
    <location>
        <begin position="42"/>
        <end position="55"/>
    </location>
</feature>
<comment type="subcellular location">
    <subcellularLocation>
        <location evidence="3">Endoplasmic reticulum</location>
    </subcellularLocation>
    <subcellularLocation>
        <location evidence="2">Golgi apparatus</location>
        <location evidence="2">cis-Golgi network</location>
    </subcellularLocation>
    <subcellularLocation>
        <location evidence="1 17">Nucleus</location>
    </subcellularLocation>
</comment>
<feature type="compositionally biased region" description="Polar residues" evidence="18">
    <location>
        <begin position="355"/>
        <end position="385"/>
    </location>
</feature>
<evidence type="ECO:0000256" key="10">
    <source>
        <dbReference type="ARBA" id="ARBA00022892"/>
    </source>
</evidence>
<evidence type="ECO:0000256" key="17">
    <source>
        <dbReference type="RuleBase" id="RU261113"/>
    </source>
</evidence>
<keyword evidence="14" id="KW-0804">Transcription</keyword>
<dbReference type="InterPro" id="IPR013246">
    <property type="entry name" value="SAGA_su_Sgf11"/>
</dbReference>
<keyword evidence="11" id="KW-0805">Transcription regulation</keyword>
<evidence type="ECO:0000256" key="11">
    <source>
        <dbReference type="ARBA" id="ARBA00023015"/>
    </source>
</evidence>
<evidence type="ECO:0000256" key="9">
    <source>
        <dbReference type="ARBA" id="ARBA00022853"/>
    </source>
</evidence>
<feature type="region of interest" description="Disordered" evidence="18">
    <location>
        <begin position="323"/>
        <end position="443"/>
    </location>
</feature>
<feature type="compositionally biased region" description="Basic and acidic residues" evidence="18">
    <location>
        <begin position="179"/>
        <end position="200"/>
    </location>
</feature>
<dbReference type="InterPro" id="IPR011012">
    <property type="entry name" value="Longin-like_dom_sf"/>
</dbReference>
<evidence type="ECO:0000256" key="2">
    <source>
        <dbReference type="ARBA" id="ARBA00004222"/>
    </source>
</evidence>
<dbReference type="PANTHER" id="PTHR23249:SF16">
    <property type="entry name" value="TRAFFICKING PROTEIN PARTICLE COMPLEX SUBUNIT 1"/>
    <property type="match status" value="1"/>
</dbReference>
<dbReference type="EMBL" id="LN483124">
    <property type="protein sequence ID" value="CED82049.1"/>
    <property type="molecule type" value="Genomic_DNA"/>
</dbReference>
<evidence type="ECO:0000256" key="18">
    <source>
        <dbReference type="SAM" id="MobiDB-lite"/>
    </source>
</evidence>
<dbReference type="SMART" id="SM01399">
    <property type="entry name" value="Sybindin"/>
    <property type="match status" value="1"/>
</dbReference>
<keyword evidence="10" id="KW-0931">ER-Golgi transport</keyword>
<dbReference type="Pfam" id="PF08209">
    <property type="entry name" value="Sgf11"/>
    <property type="match status" value="1"/>
</dbReference>
<dbReference type="InterPro" id="IPR007233">
    <property type="entry name" value="TRAPPC"/>
</dbReference>
<keyword evidence="6" id="KW-0863">Zinc-finger</keyword>
<evidence type="ECO:0000256" key="7">
    <source>
        <dbReference type="ARBA" id="ARBA00022824"/>
    </source>
</evidence>
<organism evidence="19">
    <name type="scientific">Phaffia rhodozyma</name>
    <name type="common">Yeast</name>
    <name type="synonym">Xanthophyllomyces dendrorhous</name>
    <dbReference type="NCBI Taxonomy" id="264483"/>
    <lineage>
        <taxon>Eukaryota</taxon>
        <taxon>Fungi</taxon>
        <taxon>Dikarya</taxon>
        <taxon>Basidiomycota</taxon>
        <taxon>Agaricomycotina</taxon>
        <taxon>Tremellomycetes</taxon>
        <taxon>Cystofilobasidiales</taxon>
        <taxon>Mrakiaceae</taxon>
        <taxon>Phaffia</taxon>
    </lineage>
</organism>
<feature type="compositionally biased region" description="Low complexity" evidence="18">
    <location>
        <begin position="342"/>
        <end position="351"/>
    </location>
</feature>
<evidence type="ECO:0000256" key="5">
    <source>
        <dbReference type="ARBA" id="ARBA00022723"/>
    </source>
</evidence>
<dbReference type="GO" id="GO:0006325">
    <property type="term" value="P:chromatin organization"/>
    <property type="evidence" value="ECO:0007669"/>
    <property type="project" value="UniProtKB-KW"/>
</dbReference>
<evidence type="ECO:0000256" key="1">
    <source>
        <dbReference type="ARBA" id="ARBA00004123"/>
    </source>
</evidence>
<evidence type="ECO:0000256" key="16">
    <source>
        <dbReference type="ARBA" id="ARBA00038167"/>
    </source>
</evidence>